<dbReference type="STRING" id="29655.A0A0K9NXD5"/>
<accession>A0A0K9NXD5</accession>
<dbReference type="InterPro" id="IPR011009">
    <property type="entry name" value="Kinase-like_dom_sf"/>
</dbReference>
<comment type="caution">
    <text evidence="4">The sequence shown here is derived from an EMBL/GenBank/DDBJ whole genome shotgun (WGS) entry which is preliminary data.</text>
</comment>
<sequence length="144" mass="16262">MAITSQGRYSSTISWGDRMKIAFEAAQGFKTIFYVGDFNSFGCKSILIYYLHRGCQPAIVHRDVKTGNILLSLDFKVKIADFELSKIFENDPNICMSSIVKGTFGYIDPEYCITQMLNEKSDVYSFGVVLLARIDNRSTSNCSY</sequence>
<dbReference type="InterPro" id="IPR000719">
    <property type="entry name" value="Prot_kinase_dom"/>
</dbReference>
<protein>
    <recommendedName>
        <fullName evidence="3">Protein kinase domain-containing protein</fullName>
    </recommendedName>
</protein>
<evidence type="ECO:0000259" key="3">
    <source>
        <dbReference type="PROSITE" id="PS50011"/>
    </source>
</evidence>
<dbReference type="SUPFAM" id="SSF56112">
    <property type="entry name" value="Protein kinase-like (PK-like)"/>
    <property type="match status" value="1"/>
</dbReference>
<evidence type="ECO:0000256" key="1">
    <source>
        <dbReference type="ARBA" id="ARBA00022741"/>
    </source>
</evidence>
<dbReference type="Pfam" id="PF00069">
    <property type="entry name" value="Pkinase"/>
    <property type="match status" value="1"/>
</dbReference>
<evidence type="ECO:0000256" key="2">
    <source>
        <dbReference type="ARBA" id="ARBA00022840"/>
    </source>
</evidence>
<dbReference type="GO" id="GO:0004672">
    <property type="term" value="F:protein kinase activity"/>
    <property type="evidence" value="ECO:0000318"/>
    <property type="project" value="GO_Central"/>
</dbReference>
<dbReference type="PROSITE" id="PS00108">
    <property type="entry name" value="PROTEIN_KINASE_ST"/>
    <property type="match status" value="1"/>
</dbReference>
<feature type="domain" description="Protein kinase" evidence="3">
    <location>
        <begin position="1"/>
        <end position="144"/>
    </location>
</feature>
<dbReference type="PANTHER" id="PTHR47989">
    <property type="entry name" value="OS01G0750732 PROTEIN"/>
    <property type="match status" value="1"/>
</dbReference>
<dbReference type="Gene3D" id="1.10.510.10">
    <property type="entry name" value="Transferase(Phosphotransferase) domain 1"/>
    <property type="match status" value="1"/>
</dbReference>
<keyword evidence="1" id="KW-0547">Nucleotide-binding</keyword>
<evidence type="ECO:0000313" key="5">
    <source>
        <dbReference type="Proteomes" id="UP000036987"/>
    </source>
</evidence>
<gene>
    <name evidence="4" type="ORF">ZOSMA_531G00030</name>
</gene>
<dbReference type="AlphaFoldDB" id="A0A0K9NXD5"/>
<dbReference type="GO" id="GO:0005524">
    <property type="term" value="F:ATP binding"/>
    <property type="evidence" value="ECO:0007669"/>
    <property type="project" value="UniProtKB-KW"/>
</dbReference>
<dbReference type="InterPro" id="IPR008271">
    <property type="entry name" value="Ser/Thr_kinase_AS"/>
</dbReference>
<reference evidence="5" key="1">
    <citation type="journal article" date="2016" name="Nature">
        <title>The genome of the seagrass Zostera marina reveals angiosperm adaptation to the sea.</title>
        <authorList>
            <person name="Olsen J.L."/>
            <person name="Rouze P."/>
            <person name="Verhelst B."/>
            <person name="Lin Y.-C."/>
            <person name="Bayer T."/>
            <person name="Collen J."/>
            <person name="Dattolo E."/>
            <person name="De Paoli E."/>
            <person name="Dittami S."/>
            <person name="Maumus F."/>
            <person name="Michel G."/>
            <person name="Kersting A."/>
            <person name="Lauritano C."/>
            <person name="Lohaus R."/>
            <person name="Toepel M."/>
            <person name="Tonon T."/>
            <person name="Vanneste K."/>
            <person name="Amirebrahimi M."/>
            <person name="Brakel J."/>
            <person name="Bostroem C."/>
            <person name="Chovatia M."/>
            <person name="Grimwood J."/>
            <person name="Jenkins J.W."/>
            <person name="Jueterbock A."/>
            <person name="Mraz A."/>
            <person name="Stam W.T."/>
            <person name="Tice H."/>
            <person name="Bornberg-Bauer E."/>
            <person name="Green P.J."/>
            <person name="Pearson G.A."/>
            <person name="Procaccini G."/>
            <person name="Duarte C.M."/>
            <person name="Schmutz J."/>
            <person name="Reusch T.B.H."/>
            <person name="Van de Peer Y."/>
        </authorList>
    </citation>
    <scope>NUCLEOTIDE SEQUENCE [LARGE SCALE GENOMIC DNA]</scope>
    <source>
        <strain evidence="5">cv. Finnish</strain>
    </source>
</reference>
<dbReference type="OMA" id="ICMSSIV"/>
<dbReference type="PANTHER" id="PTHR47989:SF61">
    <property type="entry name" value="PROTEIN KINASE DOMAIN-CONTAINING PROTEIN"/>
    <property type="match status" value="1"/>
</dbReference>
<proteinExistence type="predicted"/>
<name>A0A0K9NXD5_ZOSMR</name>
<dbReference type="EMBL" id="LFYR01001491">
    <property type="protein sequence ID" value="KMZ61343.1"/>
    <property type="molecule type" value="Genomic_DNA"/>
</dbReference>
<evidence type="ECO:0000313" key="4">
    <source>
        <dbReference type="EMBL" id="KMZ61343.1"/>
    </source>
</evidence>
<keyword evidence="5" id="KW-1185">Reference proteome</keyword>
<dbReference type="Proteomes" id="UP000036987">
    <property type="component" value="Unassembled WGS sequence"/>
</dbReference>
<organism evidence="4 5">
    <name type="scientific">Zostera marina</name>
    <name type="common">Eelgrass</name>
    <dbReference type="NCBI Taxonomy" id="29655"/>
    <lineage>
        <taxon>Eukaryota</taxon>
        <taxon>Viridiplantae</taxon>
        <taxon>Streptophyta</taxon>
        <taxon>Embryophyta</taxon>
        <taxon>Tracheophyta</taxon>
        <taxon>Spermatophyta</taxon>
        <taxon>Magnoliopsida</taxon>
        <taxon>Liliopsida</taxon>
        <taxon>Zosteraceae</taxon>
        <taxon>Zostera</taxon>
    </lineage>
</organism>
<dbReference type="OrthoDB" id="5857966at2759"/>
<dbReference type="PROSITE" id="PS50011">
    <property type="entry name" value="PROTEIN_KINASE_DOM"/>
    <property type="match status" value="1"/>
</dbReference>
<keyword evidence="2" id="KW-0067">ATP-binding</keyword>